<dbReference type="Proteomes" id="UP000612362">
    <property type="component" value="Unassembled WGS sequence"/>
</dbReference>
<feature type="transmembrane region" description="Helical" evidence="1">
    <location>
        <begin position="161"/>
        <end position="179"/>
    </location>
</feature>
<feature type="transmembrane region" description="Helical" evidence="1">
    <location>
        <begin position="199"/>
        <end position="220"/>
    </location>
</feature>
<reference evidence="2" key="1">
    <citation type="submission" date="2020-10" db="EMBL/GenBank/DDBJ databases">
        <title>Taxonomic study of unclassified bacteria belonging to the class Ktedonobacteria.</title>
        <authorList>
            <person name="Yabe S."/>
            <person name="Wang C.M."/>
            <person name="Zheng Y."/>
            <person name="Sakai Y."/>
            <person name="Cavaletti L."/>
            <person name="Monciardini P."/>
            <person name="Donadio S."/>
        </authorList>
    </citation>
    <scope>NUCLEOTIDE SEQUENCE</scope>
    <source>
        <strain evidence="2">SOSP1-1</strain>
    </source>
</reference>
<organism evidence="2 3">
    <name type="scientific">Ktedonospora formicarum</name>
    <dbReference type="NCBI Taxonomy" id="2778364"/>
    <lineage>
        <taxon>Bacteria</taxon>
        <taxon>Bacillati</taxon>
        <taxon>Chloroflexota</taxon>
        <taxon>Ktedonobacteria</taxon>
        <taxon>Ktedonobacterales</taxon>
        <taxon>Ktedonobacteraceae</taxon>
        <taxon>Ktedonospora</taxon>
    </lineage>
</organism>
<evidence type="ECO:0000313" key="3">
    <source>
        <dbReference type="Proteomes" id="UP000612362"/>
    </source>
</evidence>
<name>A0A8J3I2P6_9CHLR</name>
<feature type="transmembrane region" description="Helical" evidence="1">
    <location>
        <begin position="134"/>
        <end position="154"/>
    </location>
</feature>
<dbReference type="EMBL" id="BNJF01000003">
    <property type="protein sequence ID" value="GHO48224.1"/>
    <property type="molecule type" value="Genomic_DNA"/>
</dbReference>
<dbReference type="AlphaFoldDB" id="A0A8J3I2P6"/>
<evidence type="ECO:0000256" key="1">
    <source>
        <dbReference type="SAM" id="Phobius"/>
    </source>
</evidence>
<feature type="transmembrane region" description="Helical" evidence="1">
    <location>
        <begin position="265"/>
        <end position="284"/>
    </location>
</feature>
<keyword evidence="3" id="KW-1185">Reference proteome</keyword>
<feature type="transmembrane region" description="Helical" evidence="1">
    <location>
        <begin position="110"/>
        <end position="128"/>
    </location>
</feature>
<feature type="transmembrane region" description="Helical" evidence="1">
    <location>
        <begin position="66"/>
        <end position="89"/>
    </location>
</feature>
<dbReference type="RefSeq" id="WP_220197424.1">
    <property type="nucleotide sequence ID" value="NZ_BNJF01000003.1"/>
</dbReference>
<feature type="transmembrane region" description="Helical" evidence="1">
    <location>
        <begin position="241"/>
        <end position="259"/>
    </location>
</feature>
<proteinExistence type="predicted"/>
<protein>
    <submittedName>
        <fullName evidence="2">Uncharacterized protein</fullName>
    </submittedName>
</protein>
<gene>
    <name evidence="2" type="ORF">KSX_63870</name>
</gene>
<keyword evidence="1" id="KW-0472">Membrane</keyword>
<sequence>MHIARQEAEYPEWKGHLVKKLLSIKMLVDVVLGTWVAGFLVVNLQRMGDGYFHPAGKMASSSGQGFWGWVANVIIAIPQLSLFLLLVAFSYMAAVEWGASTRKEKIQGTLMMGAVHLALSLGLSVQFIEDQAGWFVHLLGPSLCVGVAFLLYVMSEGATSLSNGLFIFAGSWEAGYVISGVTSKGAAYFKSLSDLQHHFSATSIMLVPAGMGFFFMWIIFSALSVEGNGPKEKILGTLKMMGMHLLFAPVPMLLIAGITDWMPGSFGKFVTSTLGLALFIGGLIQRKKGN</sequence>
<feature type="transmembrane region" description="Helical" evidence="1">
    <location>
        <begin position="21"/>
        <end position="42"/>
    </location>
</feature>
<evidence type="ECO:0000313" key="2">
    <source>
        <dbReference type="EMBL" id="GHO48224.1"/>
    </source>
</evidence>
<accession>A0A8J3I2P6</accession>
<keyword evidence="1" id="KW-0812">Transmembrane</keyword>
<comment type="caution">
    <text evidence="2">The sequence shown here is derived from an EMBL/GenBank/DDBJ whole genome shotgun (WGS) entry which is preliminary data.</text>
</comment>
<keyword evidence="1" id="KW-1133">Transmembrane helix</keyword>